<comment type="caution">
    <text evidence="1">The sequence shown here is derived from an EMBL/GenBank/DDBJ whole genome shotgun (WGS) entry which is preliminary data.</text>
</comment>
<dbReference type="AlphaFoldDB" id="A0A8X6Q7K2"/>
<gene>
    <name evidence="1" type="primary">X975_01664</name>
    <name evidence="1" type="ORF">NPIL_112981</name>
</gene>
<evidence type="ECO:0000313" key="1">
    <source>
        <dbReference type="EMBL" id="GFU00131.1"/>
    </source>
</evidence>
<sequence>MKWRSKYESSFVHSELNKGRYFTASLQTDYQIKEISQLWPINAIQTRAQALKIKNKEYMDKRGNHTVENVLLSLDAAANKEDISFQAEIQESVSEISSGNDAFHRHYLNVSDLELVLETSEPSKLSVQCVGPDAIEKKISRDKLYCLVTRERKIFNALKPYYKTSDYVKLSTLNPEQNEVNGHVEFPHIGSCSNVYSFRNINSDRNLERRLNPEQIYQFQQLLIKYSENFSNIPGKTNAIEHDIEQFIMTRTYRVSLIHLR</sequence>
<keyword evidence="2" id="KW-1185">Reference proteome</keyword>
<dbReference type="EMBL" id="BMAW01027065">
    <property type="protein sequence ID" value="GFU00131.1"/>
    <property type="molecule type" value="Genomic_DNA"/>
</dbReference>
<protein>
    <submittedName>
        <fullName evidence="1">Retrovirus-related Pol polyprotein from transposon 17.6</fullName>
    </submittedName>
</protein>
<reference evidence="1" key="1">
    <citation type="submission" date="2020-08" db="EMBL/GenBank/DDBJ databases">
        <title>Multicomponent nature underlies the extraordinary mechanical properties of spider dragline silk.</title>
        <authorList>
            <person name="Kono N."/>
            <person name="Nakamura H."/>
            <person name="Mori M."/>
            <person name="Yoshida Y."/>
            <person name="Ohtoshi R."/>
            <person name="Malay A.D."/>
            <person name="Moran D.A.P."/>
            <person name="Tomita M."/>
            <person name="Numata K."/>
            <person name="Arakawa K."/>
        </authorList>
    </citation>
    <scope>NUCLEOTIDE SEQUENCE</scope>
</reference>
<proteinExistence type="predicted"/>
<name>A0A8X6Q7K2_NEPPI</name>
<dbReference type="Proteomes" id="UP000887013">
    <property type="component" value="Unassembled WGS sequence"/>
</dbReference>
<evidence type="ECO:0000313" key="2">
    <source>
        <dbReference type="Proteomes" id="UP000887013"/>
    </source>
</evidence>
<accession>A0A8X6Q7K2</accession>
<organism evidence="1 2">
    <name type="scientific">Nephila pilipes</name>
    <name type="common">Giant wood spider</name>
    <name type="synonym">Nephila maculata</name>
    <dbReference type="NCBI Taxonomy" id="299642"/>
    <lineage>
        <taxon>Eukaryota</taxon>
        <taxon>Metazoa</taxon>
        <taxon>Ecdysozoa</taxon>
        <taxon>Arthropoda</taxon>
        <taxon>Chelicerata</taxon>
        <taxon>Arachnida</taxon>
        <taxon>Araneae</taxon>
        <taxon>Araneomorphae</taxon>
        <taxon>Entelegynae</taxon>
        <taxon>Araneoidea</taxon>
        <taxon>Nephilidae</taxon>
        <taxon>Nephila</taxon>
    </lineage>
</organism>